<evidence type="ECO:0000256" key="1">
    <source>
        <dbReference type="RuleBase" id="RU362001"/>
    </source>
</evidence>
<evidence type="ECO:0000313" key="4">
    <source>
        <dbReference type="Proteomes" id="UP000594637"/>
    </source>
</evidence>
<name>A0A7T0LLM4_9ACTO</name>
<dbReference type="Proteomes" id="UP000594637">
    <property type="component" value="Chromosome"/>
</dbReference>
<dbReference type="NCBIfam" id="TIGR03930">
    <property type="entry name" value="WXG100_ESAT6"/>
    <property type="match status" value="1"/>
</dbReference>
<dbReference type="AlphaFoldDB" id="A0A7T0LLM4"/>
<proteinExistence type="inferred from homology"/>
<dbReference type="KEGG" id="arep:ID810_01095"/>
<organism evidence="3 4">
    <name type="scientific">Actinomyces respiraculi</name>
    <dbReference type="NCBI Taxonomy" id="2744574"/>
    <lineage>
        <taxon>Bacteria</taxon>
        <taxon>Bacillati</taxon>
        <taxon>Actinomycetota</taxon>
        <taxon>Actinomycetes</taxon>
        <taxon>Actinomycetales</taxon>
        <taxon>Actinomycetaceae</taxon>
        <taxon>Actinomyces</taxon>
    </lineage>
</organism>
<sequence>MPVFAVDTQAVIDTAARTRARVTTIQEEVDAMSADISLLQESWTGGAATSMAACASDWHLTQLQVQSSLDAISLALDQSATSYDEAESASTSLFTTTPAR</sequence>
<accession>A0A7T0LLM4</accession>
<reference evidence="3 4" key="1">
    <citation type="submission" date="2020-11" db="EMBL/GenBank/DDBJ databases">
        <title>Actinomyces sp. ZJ750.</title>
        <authorList>
            <person name="Zhou J."/>
        </authorList>
    </citation>
    <scope>NUCLEOTIDE SEQUENCE [LARGE SCALE GENOMIC DNA]</scope>
    <source>
        <strain evidence="3 4">ZJ750</strain>
    </source>
</reference>
<dbReference type="InterPro" id="IPR010310">
    <property type="entry name" value="T7SS_ESAT-6-like"/>
</dbReference>
<dbReference type="Pfam" id="PF06013">
    <property type="entry name" value="WXG100"/>
    <property type="match status" value="1"/>
</dbReference>
<keyword evidence="4" id="KW-1185">Reference proteome</keyword>
<comment type="similarity">
    <text evidence="1">Belongs to the WXG100 family.</text>
</comment>
<protein>
    <recommendedName>
        <fullName evidence="1">ESAT-6-like protein</fullName>
    </recommendedName>
</protein>
<evidence type="ECO:0000313" key="3">
    <source>
        <dbReference type="EMBL" id="QPL05623.1"/>
    </source>
</evidence>
<evidence type="ECO:0000256" key="2">
    <source>
        <dbReference type="SAM" id="MobiDB-lite"/>
    </source>
</evidence>
<gene>
    <name evidence="3" type="ORF">ID810_01095</name>
</gene>
<feature type="region of interest" description="Disordered" evidence="2">
    <location>
        <begin position="81"/>
        <end position="100"/>
    </location>
</feature>
<dbReference type="Gene3D" id="1.10.287.1060">
    <property type="entry name" value="ESAT-6-like"/>
    <property type="match status" value="1"/>
</dbReference>
<dbReference type="RefSeq" id="WP_166857114.1">
    <property type="nucleotide sequence ID" value="NZ_CP063989.1"/>
</dbReference>
<dbReference type="EMBL" id="CP063989">
    <property type="protein sequence ID" value="QPL05623.1"/>
    <property type="molecule type" value="Genomic_DNA"/>
</dbReference>
<dbReference type="SUPFAM" id="SSF140453">
    <property type="entry name" value="EsxAB dimer-like"/>
    <property type="match status" value="1"/>
</dbReference>
<dbReference type="InterPro" id="IPR036689">
    <property type="entry name" value="ESAT-6-like_sf"/>
</dbReference>